<evidence type="ECO:0000313" key="12">
    <source>
        <dbReference type="EMBL" id="SBW12310.1"/>
    </source>
</evidence>
<dbReference type="InterPro" id="IPR000260">
    <property type="entry name" value="NADH4_N"/>
</dbReference>
<dbReference type="Pfam" id="PF01059">
    <property type="entry name" value="Oxidored_q5_N"/>
    <property type="match status" value="1"/>
</dbReference>
<evidence type="ECO:0000256" key="8">
    <source>
        <dbReference type="RuleBase" id="RU000320"/>
    </source>
</evidence>
<evidence type="ECO:0000256" key="9">
    <source>
        <dbReference type="SAM" id="Phobius"/>
    </source>
</evidence>
<feature type="transmembrane region" description="Helical" evidence="9">
    <location>
        <begin position="212"/>
        <end position="232"/>
    </location>
</feature>
<keyword evidence="12" id="KW-0560">Oxidoreductase</keyword>
<feature type="transmembrane region" description="Helical" evidence="9">
    <location>
        <begin position="12"/>
        <end position="32"/>
    </location>
</feature>
<keyword evidence="4" id="KW-1278">Translocase</keyword>
<evidence type="ECO:0000256" key="1">
    <source>
        <dbReference type="ARBA" id="ARBA00004127"/>
    </source>
</evidence>
<evidence type="ECO:0000256" key="3">
    <source>
        <dbReference type="ARBA" id="ARBA00022692"/>
    </source>
</evidence>
<feature type="transmembrane region" description="Helical" evidence="9">
    <location>
        <begin position="337"/>
        <end position="355"/>
    </location>
</feature>
<keyword evidence="6" id="KW-0520">NAD</keyword>
<keyword evidence="7 9" id="KW-0472">Membrane</keyword>
<dbReference type="GO" id="GO:0042773">
    <property type="term" value="P:ATP synthesis coupled electron transport"/>
    <property type="evidence" value="ECO:0007669"/>
    <property type="project" value="InterPro"/>
</dbReference>
<dbReference type="GO" id="GO:0012505">
    <property type="term" value="C:endomembrane system"/>
    <property type="evidence" value="ECO:0007669"/>
    <property type="project" value="UniProtKB-SubCell"/>
</dbReference>
<feature type="transmembrane region" description="Helical" evidence="9">
    <location>
        <begin position="451"/>
        <end position="471"/>
    </location>
</feature>
<dbReference type="Pfam" id="PF00361">
    <property type="entry name" value="Proton_antipo_M"/>
    <property type="match status" value="1"/>
</dbReference>
<accession>A0A212KKY1</accession>
<feature type="domain" description="NADH:ubiquinone oxidoreductase chain 4 N-terminal" evidence="11">
    <location>
        <begin position="68"/>
        <end position="130"/>
    </location>
</feature>
<evidence type="ECO:0000256" key="5">
    <source>
        <dbReference type="ARBA" id="ARBA00022989"/>
    </source>
</evidence>
<feature type="transmembrane region" description="Helical" evidence="9">
    <location>
        <begin position="276"/>
        <end position="299"/>
    </location>
</feature>
<evidence type="ECO:0000256" key="4">
    <source>
        <dbReference type="ARBA" id="ARBA00022967"/>
    </source>
</evidence>
<dbReference type="InterPro" id="IPR001750">
    <property type="entry name" value="ND/Mrp_TM"/>
</dbReference>
<dbReference type="GO" id="GO:0003954">
    <property type="term" value="F:NADH dehydrogenase activity"/>
    <property type="evidence" value="ECO:0007669"/>
    <property type="project" value="TreeGrafter"/>
</dbReference>
<dbReference type="GO" id="GO:0048039">
    <property type="term" value="F:ubiquinone binding"/>
    <property type="evidence" value="ECO:0007669"/>
    <property type="project" value="TreeGrafter"/>
</dbReference>
<evidence type="ECO:0000259" key="11">
    <source>
        <dbReference type="Pfam" id="PF01059"/>
    </source>
</evidence>
<feature type="transmembrane region" description="Helical" evidence="9">
    <location>
        <begin position="412"/>
        <end position="430"/>
    </location>
</feature>
<evidence type="ECO:0000256" key="7">
    <source>
        <dbReference type="ARBA" id="ARBA00023136"/>
    </source>
</evidence>
<dbReference type="GO" id="GO:0015990">
    <property type="term" value="P:electron transport coupled proton transport"/>
    <property type="evidence" value="ECO:0007669"/>
    <property type="project" value="TreeGrafter"/>
</dbReference>
<name>A0A212KKY1_9BACT</name>
<keyword evidence="3 8" id="KW-0812">Transmembrane</keyword>
<dbReference type="PANTHER" id="PTHR43507:SF1">
    <property type="entry name" value="NADH-UBIQUINONE OXIDOREDUCTASE CHAIN 4"/>
    <property type="match status" value="1"/>
</dbReference>
<dbReference type="GO" id="GO:0016020">
    <property type="term" value="C:membrane"/>
    <property type="evidence" value="ECO:0007669"/>
    <property type="project" value="UniProtKB-SubCell"/>
</dbReference>
<dbReference type="PANTHER" id="PTHR43507">
    <property type="entry name" value="NADH-UBIQUINONE OXIDOREDUCTASE CHAIN 4"/>
    <property type="match status" value="1"/>
</dbReference>
<dbReference type="GO" id="GO:0008137">
    <property type="term" value="F:NADH dehydrogenase (ubiquinone) activity"/>
    <property type="evidence" value="ECO:0007669"/>
    <property type="project" value="InterPro"/>
</dbReference>
<keyword evidence="5 9" id="KW-1133">Transmembrane helix</keyword>
<feature type="transmembrane region" description="Helical" evidence="9">
    <location>
        <begin position="39"/>
        <end position="57"/>
    </location>
</feature>
<gene>
    <name evidence="12" type="primary">nuoM</name>
    <name evidence="12" type="ORF">KM92DES2_20431</name>
</gene>
<dbReference type="RefSeq" id="WP_227118382.1">
    <property type="nucleotide sequence ID" value="NZ_LT598928.1"/>
</dbReference>
<dbReference type="EMBL" id="FLUP01000002">
    <property type="protein sequence ID" value="SBW12310.1"/>
    <property type="molecule type" value="Genomic_DNA"/>
</dbReference>
<organism evidence="12">
    <name type="scientific">uncultured Desulfovibrio sp</name>
    <dbReference type="NCBI Taxonomy" id="167968"/>
    <lineage>
        <taxon>Bacteria</taxon>
        <taxon>Pseudomonadati</taxon>
        <taxon>Thermodesulfobacteriota</taxon>
        <taxon>Desulfovibrionia</taxon>
        <taxon>Desulfovibrionales</taxon>
        <taxon>Desulfovibrionaceae</taxon>
        <taxon>Desulfovibrio</taxon>
        <taxon>environmental samples</taxon>
    </lineage>
</organism>
<evidence type="ECO:0000259" key="10">
    <source>
        <dbReference type="Pfam" id="PF00361"/>
    </source>
</evidence>
<feature type="transmembrane region" description="Helical" evidence="9">
    <location>
        <begin position="143"/>
        <end position="160"/>
    </location>
</feature>
<proteinExistence type="inferred from homology"/>
<evidence type="ECO:0000256" key="6">
    <source>
        <dbReference type="ARBA" id="ARBA00023027"/>
    </source>
</evidence>
<comment type="similarity">
    <text evidence="2">Belongs to the complex I subunit 4 family.</text>
</comment>
<feature type="domain" description="NADH:quinone oxidoreductase/Mrp antiporter transmembrane" evidence="10">
    <location>
        <begin position="136"/>
        <end position="417"/>
    </location>
</feature>
<feature type="transmembrane region" description="Helical" evidence="9">
    <location>
        <begin position="375"/>
        <end position="392"/>
    </location>
</feature>
<reference evidence="12" key="1">
    <citation type="submission" date="2016-04" db="EMBL/GenBank/DDBJ databases">
        <authorList>
            <person name="Evans L.H."/>
            <person name="Alamgir A."/>
            <person name="Owens N."/>
            <person name="Weber N.D."/>
            <person name="Virtaneva K."/>
            <person name="Barbian K."/>
            <person name="Babar A."/>
            <person name="Rosenke K."/>
        </authorList>
    </citation>
    <scope>NUCLEOTIDE SEQUENCE</scope>
    <source>
        <strain evidence="12">92-2</strain>
    </source>
</reference>
<dbReference type="NCBIfam" id="NF004499">
    <property type="entry name" value="PRK05846.1-3"/>
    <property type="match status" value="1"/>
</dbReference>
<sequence>MDFLSMNTLGYPILSILVFLPLAGAVIVPLLPGENSVRVWTLLVTLANAVISLPLFTRFNPTSALYQFAEHHPWIASFNVNYTLGVDGISLLLVMMTTLIMPLCVLGSWKYIQTRVKEFMICLLVMETSMLGVFMALDLVLFYVLWEAMLIPMYLLIAVWGGPRKSYASIKFFLYTLAGSVFLLVAIVALYINQGTFSIPALMGQQYSERFQLLVFLAFFIAFAIKVPMFPFHTWLPAAHVEAPTAGSVILASVLLKMGTYGFLRFCLPITPGAAIGLLPALQWLSVAGIIYGGLTALAQQDMKKLIAYSSVGHMGFVTLGIFALNQRGLEGALLQMINHGVTTGALFLCVGMVYERSHSRELSDAAGLGKFMPIYVTYLTFFSLSSLAFPGTNSFVGEFLILAGAFFNNKIVAVCAIPGAILAAAYMLRMLQRVIWGGINNPDQSRMYDLGWREAVTLAPLLVFVFWIGLAPEPFLRVMRPSLDHLLAQTGYHATSALALAELIAR</sequence>
<feature type="transmembrane region" description="Helical" evidence="9">
    <location>
        <begin position="306"/>
        <end position="325"/>
    </location>
</feature>
<dbReference type="NCBIfam" id="TIGR01972">
    <property type="entry name" value="NDH_I_M"/>
    <property type="match status" value="1"/>
</dbReference>
<comment type="subcellular location">
    <subcellularLocation>
        <location evidence="1">Endomembrane system</location>
        <topology evidence="1">Multi-pass membrane protein</topology>
    </subcellularLocation>
    <subcellularLocation>
        <location evidence="8">Membrane</location>
        <topology evidence="8">Multi-pass membrane protein</topology>
    </subcellularLocation>
</comment>
<dbReference type="InterPro" id="IPR003918">
    <property type="entry name" value="NADH_UbQ_OxRdtase"/>
</dbReference>
<evidence type="ECO:0000256" key="2">
    <source>
        <dbReference type="ARBA" id="ARBA00009025"/>
    </source>
</evidence>
<dbReference type="InterPro" id="IPR010227">
    <property type="entry name" value="NADH_Q_OxRdtase_chainM/4"/>
</dbReference>
<feature type="transmembrane region" description="Helical" evidence="9">
    <location>
        <begin position="88"/>
        <end position="107"/>
    </location>
</feature>
<feature type="transmembrane region" description="Helical" evidence="9">
    <location>
        <begin position="172"/>
        <end position="192"/>
    </location>
</feature>
<dbReference type="AlphaFoldDB" id="A0A212KKY1"/>
<feature type="transmembrane region" description="Helical" evidence="9">
    <location>
        <begin position="244"/>
        <end position="264"/>
    </location>
</feature>
<dbReference type="PRINTS" id="PR01437">
    <property type="entry name" value="NUOXDRDTASE4"/>
</dbReference>
<dbReference type="EC" id="1.6.5.11" evidence="12"/>
<protein>
    <submittedName>
        <fullName evidence="12">NADH-quinone oxidoreductase subunit M</fullName>
        <ecNumber evidence="12">1.6.5.11</ecNumber>
    </submittedName>
</protein>